<organism evidence="2 3">
    <name type="scientific">Priapulus caudatus</name>
    <name type="common">Priapulid worm</name>
    <dbReference type="NCBI Taxonomy" id="37621"/>
    <lineage>
        <taxon>Eukaryota</taxon>
        <taxon>Metazoa</taxon>
        <taxon>Ecdysozoa</taxon>
        <taxon>Scalidophora</taxon>
        <taxon>Priapulida</taxon>
        <taxon>Priapulimorpha</taxon>
        <taxon>Priapulimorphida</taxon>
        <taxon>Priapulidae</taxon>
        <taxon>Priapulus</taxon>
    </lineage>
</organism>
<dbReference type="RefSeq" id="XP_014670241.1">
    <property type="nucleotide sequence ID" value="XM_014814755.1"/>
</dbReference>
<feature type="signal peptide" evidence="1">
    <location>
        <begin position="1"/>
        <end position="27"/>
    </location>
</feature>
<keyword evidence="2" id="KW-1185">Reference proteome</keyword>
<evidence type="ECO:0000256" key="1">
    <source>
        <dbReference type="SAM" id="SignalP"/>
    </source>
</evidence>
<dbReference type="GeneID" id="106811203"/>
<accession>A0ABM1EDH0</accession>
<sequence length="158" mass="17420">MKTETWNLTTLCVVSIIVLLTTQTVSGDSTYSEIIKSLAKKNIWWTKRTPDAGNLLPHESSRGYGCEMTTAIFECYVERCVEGFVGCATNAASSEEFASCIMVHRMWQCYVERCVEGFVGCATNAASSEEFASCIMVHRMCGTKCGRIDHPGTMTIAD</sequence>
<name>A0ABM1EDH0_PRICU</name>
<dbReference type="Proteomes" id="UP000695022">
    <property type="component" value="Unplaced"/>
</dbReference>
<feature type="chain" id="PRO_5047200506" evidence="1">
    <location>
        <begin position="28"/>
        <end position="158"/>
    </location>
</feature>
<evidence type="ECO:0000313" key="3">
    <source>
        <dbReference type="RefSeq" id="XP_014670241.1"/>
    </source>
</evidence>
<gene>
    <name evidence="3" type="primary">LOC106811203</name>
</gene>
<reference evidence="3" key="1">
    <citation type="submission" date="2025-08" db="UniProtKB">
        <authorList>
            <consortium name="RefSeq"/>
        </authorList>
    </citation>
    <scope>IDENTIFICATION</scope>
</reference>
<protein>
    <submittedName>
        <fullName evidence="3">Uncharacterized protein LOC106811203</fullName>
    </submittedName>
</protein>
<evidence type="ECO:0000313" key="2">
    <source>
        <dbReference type="Proteomes" id="UP000695022"/>
    </source>
</evidence>
<keyword evidence="1" id="KW-0732">Signal</keyword>
<proteinExistence type="predicted"/>